<dbReference type="Pfam" id="PF01204">
    <property type="entry name" value="Trehalase"/>
    <property type="match status" value="1"/>
</dbReference>
<keyword evidence="2 3" id="KW-0326">Glycosidase</keyword>
<evidence type="ECO:0000256" key="1">
    <source>
        <dbReference type="ARBA" id="ARBA00022801"/>
    </source>
</evidence>
<reference evidence="3 4" key="1">
    <citation type="submission" date="2018-06" db="EMBL/GenBank/DDBJ databases">
        <authorList>
            <consortium name="Pathogen Informatics"/>
            <person name="Doyle S."/>
        </authorList>
    </citation>
    <scope>NUCLEOTIDE SEQUENCE [LARGE SCALE GENOMIC DNA]</scope>
    <source>
        <strain evidence="3 4">NCTC10786</strain>
    </source>
</reference>
<dbReference type="InterPro" id="IPR008928">
    <property type="entry name" value="6-hairpin_glycosidase_sf"/>
</dbReference>
<dbReference type="PANTHER" id="PTHR23403">
    <property type="entry name" value="TREHALASE"/>
    <property type="match status" value="1"/>
</dbReference>
<evidence type="ECO:0000256" key="2">
    <source>
        <dbReference type="ARBA" id="ARBA00023295"/>
    </source>
</evidence>
<dbReference type="PROSITE" id="PS00928">
    <property type="entry name" value="TREHALASE_2"/>
    <property type="match status" value="1"/>
</dbReference>
<dbReference type="InterPro" id="IPR012341">
    <property type="entry name" value="6hp_glycosidase-like_sf"/>
</dbReference>
<dbReference type="Gene3D" id="1.50.10.10">
    <property type="match status" value="1"/>
</dbReference>
<gene>
    <name evidence="3" type="primary">treA_3</name>
    <name evidence="3" type="ORF">NCTC10786_03456</name>
</gene>
<dbReference type="PANTHER" id="PTHR23403:SF1">
    <property type="entry name" value="TREHALASE"/>
    <property type="match status" value="1"/>
</dbReference>
<accession>A0A2X2XVM3</accession>
<name>A0A2X2XVM3_CITKO</name>
<dbReference type="EMBL" id="UAVY01000004">
    <property type="protein sequence ID" value="SQB29839.1"/>
    <property type="molecule type" value="Genomic_DNA"/>
</dbReference>
<dbReference type="InterPro" id="IPR018232">
    <property type="entry name" value="Glyco_hydro_37_CS"/>
</dbReference>
<organism evidence="3 4">
    <name type="scientific">Citrobacter koseri</name>
    <name type="common">Citrobacter diversus</name>
    <dbReference type="NCBI Taxonomy" id="545"/>
    <lineage>
        <taxon>Bacteria</taxon>
        <taxon>Pseudomonadati</taxon>
        <taxon>Pseudomonadota</taxon>
        <taxon>Gammaproteobacteria</taxon>
        <taxon>Enterobacterales</taxon>
        <taxon>Enterobacteriaceae</taxon>
        <taxon>Citrobacter</taxon>
    </lineage>
</organism>
<proteinExistence type="predicted"/>
<dbReference type="InterPro" id="IPR001661">
    <property type="entry name" value="Glyco_hydro_37"/>
</dbReference>
<dbReference type="GO" id="GO:0004555">
    <property type="term" value="F:alpha,alpha-trehalase activity"/>
    <property type="evidence" value="ECO:0007669"/>
    <property type="project" value="UniProtKB-EC"/>
</dbReference>
<dbReference type="AlphaFoldDB" id="A0A2X2XVM3"/>
<keyword evidence="1 3" id="KW-0378">Hydrolase</keyword>
<dbReference type="Proteomes" id="UP000251584">
    <property type="component" value="Unassembled WGS sequence"/>
</dbReference>
<protein>
    <submittedName>
        <fullName evidence="3">Trehalase</fullName>
        <ecNumber evidence="3">3.2.1.28</ecNumber>
    </submittedName>
</protein>
<dbReference type="EC" id="3.2.1.28" evidence="3"/>
<sequence>MRNQLTAATLFPLYVNAAAKDRASKVAAATQAHLLQPGGLSTTSVKSGQQWDAPNGWAPLQWVATEGLQNYGQDNVAMDVTWRFLTNVQHTYDREQKAG</sequence>
<evidence type="ECO:0000313" key="3">
    <source>
        <dbReference type="EMBL" id="SQB29839.1"/>
    </source>
</evidence>
<evidence type="ECO:0000313" key="4">
    <source>
        <dbReference type="Proteomes" id="UP000251584"/>
    </source>
</evidence>
<dbReference type="GO" id="GO:0005993">
    <property type="term" value="P:trehalose catabolic process"/>
    <property type="evidence" value="ECO:0007669"/>
    <property type="project" value="TreeGrafter"/>
</dbReference>
<dbReference type="SUPFAM" id="SSF48208">
    <property type="entry name" value="Six-hairpin glycosidases"/>
    <property type="match status" value="1"/>
</dbReference>